<evidence type="ECO:0000313" key="3">
    <source>
        <dbReference type="Proteomes" id="UP001548832"/>
    </source>
</evidence>
<protein>
    <submittedName>
        <fullName evidence="2">Uncharacterized protein</fullName>
    </submittedName>
</protein>
<reference evidence="2 3" key="1">
    <citation type="submission" date="2024-06" db="EMBL/GenBank/DDBJ databases">
        <authorList>
            <person name="Kim D.-U."/>
        </authorList>
    </citation>
    <scope>NUCLEOTIDE SEQUENCE [LARGE SCALE GENOMIC DNA]</scope>
    <source>
        <strain evidence="2 3">KACC15460</strain>
    </source>
</reference>
<dbReference type="EMBL" id="JBEWSZ010000004">
    <property type="protein sequence ID" value="MET2831591.1"/>
    <property type="molecule type" value="Genomic_DNA"/>
</dbReference>
<keyword evidence="3" id="KW-1185">Reference proteome</keyword>
<accession>A0ABV2DNF9</accession>
<feature type="compositionally biased region" description="Low complexity" evidence="1">
    <location>
        <begin position="93"/>
        <end position="103"/>
    </location>
</feature>
<proteinExistence type="predicted"/>
<dbReference type="RefSeq" id="WP_354463700.1">
    <property type="nucleotide sequence ID" value="NZ_JBEWSZ010000004.1"/>
</dbReference>
<name>A0ABV2DNF9_9HYPH</name>
<organism evidence="2 3">
    <name type="scientific">Mesorhizobium shangrilense</name>
    <dbReference type="NCBI Taxonomy" id="460060"/>
    <lineage>
        <taxon>Bacteria</taxon>
        <taxon>Pseudomonadati</taxon>
        <taxon>Pseudomonadota</taxon>
        <taxon>Alphaproteobacteria</taxon>
        <taxon>Hyphomicrobiales</taxon>
        <taxon>Phyllobacteriaceae</taxon>
        <taxon>Mesorhizobium</taxon>
    </lineage>
</organism>
<feature type="region of interest" description="Disordered" evidence="1">
    <location>
        <begin position="186"/>
        <end position="217"/>
    </location>
</feature>
<dbReference type="Proteomes" id="UP001548832">
    <property type="component" value="Unassembled WGS sequence"/>
</dbReference>
<feature type="region of interest" description="Disordered" evidence="1">
    <location>
        <begin position="93"/>
        <end position="135"/>
    </location>
</feature>
<evidence type="ECO:0000256" key="1">
    <source>
        <dbReference type="SAM" id="MobiDB-lite"/>
    </source>
</evidence>
<sequence length="217" mass="22490">MVQDAEAAGFNPLTAIRNGGSAGFTATSHPGLSSGAFIADALGKVGDIVSSYDPMSKATADLEFKIKQETLRNLQADTAQRLRASIGGVPSSVGSTVVRSPGGMNPASAGSARTPKVETPSVTNPYPKDTGLVVDPNVPDGQAFADRYGDSEIANMAFGVYVGYRDLEANAPVPLPGFGGGWKIPPLRTGTYRPVRPTSRNSAGKRLYPSSPILPPS</sequence>
<evidence type="ECO:0000313" key="2">
    <source>
        <dbReference type="EMBL" id="MET2831591.1"/>
    </source>
</evidence>
<comment type="caution">
    <text evidence="2">The sequence shown here is derived from an EMBL/GenBank/DDBJ whole genome shotgun (WGS) entry which is preliminary data.</text>
</comment>
<gene>
    <name evidence="2" type="ORF">ABVQ20_32055</name>
</gene>